<keyword evidence="2" id="KW-1185">Reference proteome</keyword>
<dbReference type="KEGG" id="gbn:GEOBRER4_05000"/>
<sequence length="135" mass="14748">MKIDQDYLKALLEAFQDSSGPLTDIEELATRGFPYETDEFTFHMEILLDKGFIESKSSKGGIGYILGGNGCRTWSVVPLRLTATGHEFIEALQQPGVMDQIKTNFKGAGLSVIKNVAVDLATGYAKQKVQTLLGC</sequence>
<reference evidence="1 2" key="1">
    <citation type="submission" date="2020-06" db="EMBL/GenBank/DDBJ databases">
        <title>Interaction of electrochemicaly active bacteria, Geobacter bremensis R4 on different carbon anode.</title>
        <authorList>
            <person name="Meng L."/>
            <person name="Yoshida N."/>
        </authorList>
    </citation>
    <scope>NUCLEOTIDE SEQUENCE [LARGE SCALE GENOMIC DNA]</scope>
    <source>
        <strain evidence="1 2">R4</strain>
    </source>
</reference>
<evidence type="ECO:0008006" key="3">
    <source>
        <dbReference type="Google" id="ProtNLM"/>
    </source>
</evidence>
<accession>A0A6S6LY15</accession>
<dbReference type="EMBL" id="AP023213">
    <property type="protein sequence ID" value="BCG45750.1"/>
    <property type="molecule type" value="Genomic_DNA"/>
</dbReference>
<dbReference type="RefSeq" id="WP_185244101.1">
    <property type="nucleotide sequence ID" value="NZ_AP023213.1"/>
</dbReference>
<dbReference type="AlphaFoldDB" id="A0A6S6LY15"/>
<name>A0A6S6LY15_9BACT</name>
<organism evidence="1 2">
    <name type="scientific">Citrifermentans bremense</name>
    <dbReference type="NCBI Taxonomy" id="60035"/>
    <lineage>
        <taxon>Bacteria</taxon>
        <taxon>Pseudomonadati</taxon>
        <taxon>Thermodesulfobacteriota</taxon>
        <taxon>Desulfuromonadia</taxon>
        <taxon>Geobacterales</taxon>
        <taxon>Geobacteraceae</taxon>
        <taxon>Citrifermentans</taxon>
    </lineage>
</organism>
<gene>
    <name evidence="1" type="ORF">GEOBRER4_n0516</name>
</gene>
<evidence type="ECO:0000313" key="2">
    <source>
        <dbReference type="Proteomes" id="UP000515472"/>
    </source>
</evidence>
<evidence type="ECO:0000313" key="1">
    <source>
        <dbReference type="EMBL" id="BCG45750.1"/>
    </source>
</evidence>
<dbReference type="Proteomes" id="UP000515472">
    <property type="component" value="Chromosome"/>
</dbReference>
<protein>
    <recommendedName>
        <fullName evidence="3">DUF2513 domain-containing protein</fullName>
    </recommendedName>
</protein>
<proteinExistence type="predicted"/>